<keyword evidence="3" id="KW-1185">Reference proteome</keyword>
<sequence length="50" mass="5516">MDEEKHNVSRGSDTPHSASFLDGTVVGQILAIHAQIARRKNANEMVRKIS</sequence>
<reference evidence="2" key="1">
    <citation type="submission" date="2021-06" db="EMBL/GenBank/DDBJ databases">
        <title>Parelaphostrongylus tenuis whole genome reference sequence.</title>
        <authorList>
            <person name="Garwood T.J."/>
            <person name="Larsen P.A."/>
            <person name="Fountain-Jones N.M."/>
            <person name="Garbe J.R."/>
            <person name="Macchietto M.G."/>
            <person name="Kania S.A."/>
            <person name="Gerhold R.W."/>
            <person name="Richards J.E."/>
            <person name="Wolf T.M."/>
        </authorList>
    </citation>
    <scope>NUCLEOTIDE SEQUENCE</scope>
    <source>
        <strain evidence="2">MNPRO001-30</strain>
        <tissue evidence="2">Meninges</tissue>
    </source>
</reference>
<evidence type="ECO:0000313" key="2">
    <source>
        <dbReference type="EMBL" id="KAJ1356242.1"/>
    </source>
</evidence>
<evidence type="ECO:0000313" key="3">
    <source>
        <dbReference type="Proteomes" id="UP001196413"/>
    </source>
</evidence>
<evidence type="ECO:0000256" key="1">
    <source>
        <dbReference type="SAM" id="MobiDB-lite"/>
    </source>
</evidence>
<organism evidence="2 3">
    <name type="scientific">Parelaphostrongylus tenuis</name>
    <name type="common">Meningeal worm</name>
    <dbReference type="NCBI Taxonomy" id="148309"/>
    <lineage>
        <taxon>Eukaryota</taxon>
        <taxon>Metazoa</taxon>
        <taxon>Ecdysozoa</taxon>
        <taxon>Nematoda</taxon>
        <taxon>Chromadorea</taxon>
        <taxon>Rhabditida</taxon>
        <taxon>Rhabditina</taxon>
        <taxon>Rhabditomorpha</taxon>
        <taxon>Strongyloidea</taxon>
        <taxon>Metastrongylidae</taxon>
        <taxon>Parelaphostrongylus</taxon>
    </lineage>
</organism>
<proteinExistence type="predicted"/>
<dbReference type="EMBL" id="JAHQIW010002751">
    <property type="protein sequence ID" value="KAJ1356242.1"/>
    <property type="molecule type" value="Genomic_DNA"/>
</dbReference>
<feature type="region of interest" description="Disordered" evidence="1">
    <location>
        <begin position="1"/>
        <end position="20"/>
    </location>
</feature>
<comment type="caution">
    <text evidence="2">The sequence shown here is derived from an EMBL/GenBank/DDBJ whole genome shotgun (WGS) entry which is preliminary data.</text>
</comment>
<protein>
    <submittedName>
        <fullName evidence="2">Uncharacterized protein</fullName>
    </submittedName>
</protein>
<dbReference type="AlphaFoldDB" id="A0AAD5MWR3"/>
<name>A0AAD5MWR3_PARTN</name>
<accession>A0AAD5MWR3</accession>
<dbReference type="Proteomes" id="UP001196413">
    <property type="component" value="Unassembled WGS sequence"/>
</dbReference>
<gene>
    <name evidence="2" type="ORF">KIN20_013917</name>
</gene>